<dbReference type="AlphaFoldDB" id="A0AAV2SQK1"/>
<reference evidence="2 3" key="1">
    <citation type="submission" date="2024-05" db="EMBL/GenBank/DDBJ databases">
        <authorList>
            <person name="Wallberg A."/>
        </authorList>
    </citation>
    <scope>NUCLEOTIDE SEQUENCE [LARGE SCALE GENOMIC DNA]</scope>
</reference>
<comment type="caution">
    <text evidence="2">The sequence shown here is derived from an EMBL/GenBank/DDBJ whole genome shotgun (WGS) entry which is preliminary data.</text>
</comment>
<dbReference type="GO" id="GO:0045017">
    <property type="term" value="P:glycerolipid biosynthetic process"/>
    <property type="evidence" value="ECO:0007669"/>
    <property type="project" value="InterPro"/>
</dbReference>
<protein>
    <recommendedName>
        <fullName evidence="1">O-acyltransferase WSD1-like N-terminal domain-containing protein</fullName>
    </recommendedName>
</protein>
<dbReference type="GO" id="GO:0004144">
    <property type="term" value="F:diacylglycerol O-acyltransferase activity"/>
    <property type="evidence" value="ECO:0007669"/>
    <property type="project" value="InterPro"/>
</dbReference>
<evidence type="ECO:0000259" key="1">
    <source>
        <dbReference type="Pfam" id="PF03007"/>
    </source>
</evidence>
<dbReference type="EMBL" id="CAXKWB010097535">
    <property type="protein sequence ID" value="CAL4221721.1"/>
    <property type="molecule type" value="Genomic_DNA"/>
</dbReference>
<organism evidence="2 3">
    <name type="scientific">Meganyctiphanes norvegica</name>
    <name type="common">Northern krill</name>
    <name type="synonym">Thysanopoda norvegica</name>
    <dbReference type="NCBI Taxonomy" id="48144"/>
    <lineage>
        <taxon>Eukaryota</taxon>
        <taxon>Metazoa</taxon>
        <taxon>Ecdysozoa</taxon>
        <taxon>Arthropoda</taxon>
        <taxon>Crustacea</taxon>
        <taxon>Multicrustacea</taxon>
        <taxon>Malacostraca</taxon>
        <taxon>Eumalacostraca</taxon>
        <taxon>Eucarida</taxon>
        <taxon>Euphausiacea</taxon>
        <taxon>Euphausiidae</taxon>
        <taxon>Meganyctiphanes</taxon>
    </lineage>
</organism>
<evidence type="ECO:0000313" key="2">
    <source>
        <dbReference type="EMBL" id="CAL4221721.1"/>
    </source>
</evidence>
<feature type="domain" description="O-acyltransferase WSD1-like N-terminal" evidence="1">
    <location>
        <begin position="95"/>
        <end position="203"/>
    </location>
</feature>
<sequence>MEQLKHIIVDAGQIILGLVMHGLMLPLVAPVLLVFWVISLTVKLLLYLEYGPGTTKCSGLDSVWGVETPKSRPIITIMFTLVGTPSIEKVRKNIKSKLLDVVEESGEYRYPKFRQRLLRKFGYYVWQIDPDFDITNHIKLVNLGNDDPSSYASQPEVEDLPKNKAPWKITLLDSGEGRYSVLIFLHHTIGDGISLLHLCLVALADFQPSSELSLKEQEHPFTSHAVHNP</sequence>
<dbReference type="Proteomes" id="UP001497623">
    <property type="component" value="Unassembled WGS sequence"/>
</dbReference>
<evidence type="ECO:0000313" key="3">
    <source>
        <dbReference type="Proteomes" id="UP001497623"/>
    </source>
</evidence>
<dbReference type="SUPFAM" id="SSF52777">
    <property type="entry name" value="CoA-dependent acyltransferases"/>
    <property type="match status" value="1"/>
</dbReference>
<dbReference type="InterPro" id="IPR004255">
    <property type="entry name" value="O-acyltransferase_WSD1_N"/>
</dbReference>
<proteinExistence type="predicted"/>
<accession>A0AAV2SQK1</accession>
<name>A0AAV2SQK1_MEGNR</name>
<keyword evidence="3" id="KW-1185">Reference proteome</keyword>
<gene>
    <name evidence="2" type="ORF">MNOR_LOCUS39131</name>
</gene>
<dbReference type="Pfam" id="PF03007">
    <property type="entry name" value="WS_DGAT_cat"/>
    <property type="match status" value="1"/>
</dbReference>